<dbReference type="PANTHER" id="PTHR14149:SF14">
    <property type="entry name" value="CALPONIN-HOMOLOGY (CH) DOMAIN-CONTAINING PROTEIN"/>
    <property type="match status" value="1"/>
</dbReference>
<dbReference type="PROSITE" id="PS50096">
    <property type="entry name" value="IQ"/>
    <property type="match status" value="3"/>
</dbReference>
<keyword evidence="5" id="KW-1185">Reference proteome</keyword>
<feature type="compositionally biased region" description="Basic and acidic residues" evidence="1">
    <location>
        <begin position="338"/>
        <end position="348"/>
    </location>
</feature>
<feature type="domain" description="Ras-GAP" evidence="2">
    <location>
        <begin position="581"/>
        <end position="811"/>
    </location>
</feature>
<dbReference type="GO" id="GO:0005096">
    <property type="term" value="F:GTPase activator activity"/>
    <property type="evidence" value="ECO:0007669"/>
    <property type="project" value="TreeGrafter"/>
</dbReference>
<dbReference type="Gene3D" id="1.10.506.10">
    <property type="entry name" value="GTPase Activation - p120gap, domain 1"/>
    <property type="match status" value="1"/>
</dbReference>
<evidence type="ECO:0000256" key="1">
    <source>
        <dbReference type="SAM" id="MobiDB-lite"/>
    </source>
</evidence>
<dbReference type="AlphaFoldDB" id="A0A9Q0LMT9"/>
<dbReference type="SUPFAM" id="SSF47576">
    <property type="entry name" value="Calponin-homology domain, CH-domain"/>
    <property type="match status" value="1"/>
</dbReference>
<dbReference type="EMBL" id="JAPDFW010000069">
    <property type="protein sequence ID" value="KAJ5074670.1"/>
    <property type="molecule type" value="Genomic_DNA"/>
</dbReference>
<reference evidence="4" key="1">
    <citation type="submission" date="2022-10" db="EMBL/GenBank/DDBJ databases">
        <title>Novel sulphate-reducing endosymbionts in the free-living metamonad Anaeramoeba.</title>
        <authorList>
            <person name="Jerlstrom-Hultqvist J."/>
            <person name="Cepicka I."/>
            <person name="Gallot-Lavallee L."/>
            <person name="Salas-Leiva D."/>
            <person name="Curtis B.A."/>
            <person name="Zahonova K."/>
            <person name="Pipaliya S."/>
            <person name="Dacks J."/>
            <person name="Roger A.J."/>
        </authorList>
    </citation>
    <scope>NUCLEOTIDE SEQUENCE</scope>
    <source>
        <strain evidence="4">BMAN</strain>
    </source>
</reference>
<dbReference type="InterPro" id="IPR008936">
    <property type="entry name" value="Rho_GTPase_activation_prot"/>
</dbReference>
<evidence type="ECO:0000313" key="5">
    <source>
        <dbReference type="Proteomes" id="UP001149090"/>
    </source>
</evidence>
<accession>A0A9Q0LMT9</accession>
<comment type="caution">
    <text evidence="4">The sequence shown here is derived from an EMBL/GenBank/DDBJ whole genome shotgun (WGS) entry which is preliminary data.</text>
</comment>
<dbReference type="PROSITE" id="PS50018">
    <property type="entry name" value="RAS_GTPASE_ACTIV_2"/>
    <property type="match status" value="1"/>
</dbReference>
<dbReference type="GO" id="GO:0005516">
    <property type="term" value="F:calmodulin binding"/>
    <property type="evidence" value="ECO:0007669"/>
    <property type="project" value="TreeGrafter"/>
</dbReference>
<dbReference type="GO" id="GO:0051015">
    <property type="term" value="F:actin filament binding"/>
    <property type="evidence" value="ECO:0007669"/>
    <property type="project" value="TreeGrafter"/>
</dbReference>
<dbReference type="GO" id="GO:0005938">
    <property type="term" value="C:cell cortex"/>
    <property type="evidence" value="ECO:0007669"/>
    <property type="project" value="TreeGrafter"/>
</dbReference>
<proteinExistence type="predicted"/>
<dbReference type="SUPFAM" id="SSF48350">
    <property type="entry name" value="GTPase activation domain, GAP"/>
    <property type="match status" value="1"/>
</dbReference>
<evidence type="ECO:0000259" key="2">
    <source>
        <dbReference type="PROSITE" id="PS50018"/>
    </source>
</evidence>
<name>A0A9Q0LMT9_ANAIG</name>
<dbReference type="InterPro" id="IPR001715">
    <property type="entry name" value="CH_dom"/>
</dbReference>
<evidence type="ECO:0000313" key="4">
    <source>
        <dbReference type="EMBL" id="KAJ5074670.1"/>
    </source>
</evidence>
<feature type="domain" description="Calponin-homology (CH)" evidence="3">
    <location>
        <begin position="33"/>
        <end position="139"/>
    </location>
</feature>
<dbReference type="Pfam" id="PF03836">
    <property type="entry name" value="RasGAP_C"/>
    <property type="match status" value="1"/>
</dbReference>
<evidence type="ECO:0000259" key="3">
    <source>
        <dbReference type="PROSITE" id="PS50021"/>
    </source>
</evidence>
<sequence>MEAILKRQITRTRSVLDTELDQKRKKQLALEYLTHLQEIKEWIEEVLSIDLGSPADLGISLQNGVVLAKIALKFSPQFVGQIVTSKILSFKHTDNINYFLEMQKFFKIPDIIFFEVNDLYSLSNLINVVYSIYFTAVKLNKKGLAPPVKSLSGKVKFTQDEEKKAMKQLEKADVSKIEKIAELQKPKKKEEVWNEFYQEKEKISSLITIQSICKTLISKNKLKTITQTFQSQKNQESIKNIQKFFKQYNSQKKLNEKIQFLNKNEENISKIQQYSKGFIEQKQLNEKMEFLQNKEQEITKIQQFMKAFLEKKKLREKMEMLKKNQEEIIANEIIEEKEQEEHKNEKQSKKQSKKKKPQGITKTAAIIIQKNIRRKLIQRESRRKRRYYRSQKNQITKIQKFYNQKIEQNEFMKKREAAITIQKMYRGYAPRKIKRTLTSPAEMTLEDLGNVLRMFRVRASKIYDNEKIRTNEKIKMSQEEDLTELREAWVKEIRQTHDLQSDVQKLDRKISLLVKNRLSIEEIDSQSSKQNKHEKTSKALIPPQYLIHYQYLFYLLQTEPKYLARTLFYIRPNELEGFVQTMILTLYGYAFSPREEYLLLRLFTLSIREQIFKQKKASEFTKDDPIITKMFVFYFRRVQYQTFLKELLEPVIISVLKQESLVLELNTSKMYRAMINSEETRTGEKTKLAQTATHNEALKHQAISEIYNKNLRELTDICRQFVTQISKSIHTIPYGIRFICKAVKQTIFEKFPDTKEEEISKIIGYIIYYRYLIPAIIQPDSFDVVSPDSHISITARQNLALISKVIQSISTRKLFEKNEEYMMPLNDFISELSQISFDYFNEIPNVLDLEEQLQIDSDYELTQQKVPSIFISTKEIFFTHQILKKFTSKIAPDKGDPIHLILDDLKDVKIPDNPSEYEIELVLLNKFKTDAIKDTESQNVYDDTKKFIKDLLAAAPPHLLKQSPNLFDLIFNEDLTQNILQDILVPLRKNISFLEEKGVLNKADHFKNLIKEIVQEIRNASKIYHQNQVEIARLKKNLSIVRQSAQYLQDQMNQYNDYLDSVRKKQYEIAEEKSKKNLKKKKSEYICGPVTKKYKVLFKANIISSSDIPKAAWRATSFVFTSKKTGIFEIEARFAGTSFEKIKLDVEELLELQSSGKSELNLDRITLNINLLIHFLNKMMLK</sequence>
<dbReference type="InterPro" id="IPR000593">
    <property type="entry name" value="RasGAP_C"/>
</dbReference>
<dbReference type="SMART" id="SM00323">
    <property type="entry name" value="RasGAP"/>
    <property type="match status" value="1"/>
</dbReference>
<dbReference type="PROSITE" id="PS50021">
    <property type="entry name" value="CH"/>
    <property type="match status" value="1"/>
</dbReference>
<dbReference type="Pfam" id="PF00612">
    <property type="entry name" value="IQ"/>
    <property type="match status" value="1"/>
</dbReference>
<protein>
    <submittedName>
        <fullName evidence="4">Patterned expression site</fullName>
    </submittedName>
</protein>
<dbReference type="PANTHER" id="PTHR14149">
    <property type="entry name" value="RAS GTPASE-ACTIVATING PROTEIN WITH IQ MOTIF"/>
    <property type="match status" value="1"/>
</dbReference>
<dbReference type="SMART" id="SM00015">
    <property type="entry name" value="IQ"/>
    <property type="match status" value="4"/>
</dbReference>
<dbReference type="InterPro" id="IPR036872">
    <property type="entry name" value="CH_dom_sf"/>
</dbReference>
<dbReference type="Proteomes" id="UP001149090">
    <property type="component" value="Unassembled WGS sequence"/>
</dbReference>
<dbReference type="SUPFAM" id="SSF143885">
    <property type="entry name" value="RGC domain-like"/>
    <property type="match status" value="1"/>
</dbReference>
<dbReference type="InterPro" id="IPR001936">
    <property type="entry name" value="RasGAP_dom"/>
</dbReference>
<gene>
    <name evidence="4" type="ORF">M0811_08025</name>
</gene>
<dbReference type="Pfam" id="PF00616">
    <property type="entry name" value="RasGAP"/>
    <property type="match status" value="1"/>
</dbReference>
<dbReference type="SMART" id="SM00033">
    <property type="entry name" value="CH"/>
    <property type="match status" value="1"/>
</dbReference>
<dbReference type="InterPro" id="IPR000048">
    <property type="entry name" value="IQ_motif_EF-hand-BS"/>
</dbReference>
<dbReference type="OrthoDB" id="775356at2759"/>
<dbReference type="Gene3D" id="1.10.418.10">
    <property type="entry name" value="Calponin-like domain"/>
    <property type="match status" value="1"/>
</dbReference>
<feature type="region of interest" description="Disordered" evidence="1">
    <location>
        <begin position="338"/>
        <end position="360"/>
    </location>
</feature>
<dbReference type="GO" id="GO:1903479">
    <property type="term" value="P:mitotic actomyosin contractile ring assembly actin filament organization"/>
    <property type="evidence" value="ECO:0007669"/>
    <property type="project" value="TreeGrafter"/>
</dbReference>
<organism evidence="4 5">
    <name type="scientific">Anaeramoeba ignava</name>
    <name type="common">Anaerobic marine amoeba</name>
    <dbReference type="NCBI Taxonomy" id="1746090"/>
    <lineage>
        <taxon>Eukaryota</taxon>
        <taxon>Metamonada</taxon>
        <taxon>Anaeramoebidae</taxon>
        <taxon>Anaeramoeba</taxon>
    </lineage>
</organism>
<dbReference type="Gene3D" id="1.20.5.190">
    <property type="match status" value="1"/>
</dbReference>